<feature type="repeat" description="ANK" evidence="3">
    <location>
        <begin position="473"/>
        <end position="505"/>
    </location>
</feature>
<feature type="compositionally biased region" description="Low complexity" evidence="4">
    <location>
        <begin position="8"/>
        <end position="48"/>
    </location>
</feature>
<evidence type="ECO:0000256" key="3">
    <source>
        <dbReference type="PROSITE-ProRule" id="PRU00023"/>
    </source>
</evidence>
<keyword evidence="6" id="KW-1185">Reference proteome</keyword>
<feature type="repeat" description="ANK" evidence="3">
    <location>
        <begin position="440"/>
        <end position="472"/>
    </location>
</feature>
<protein>
    <submittedName>
        <fullName evidence="5">Ankyrin repeat domain-containing protein 50</fullName>
    </submittedName>
</protein>
<dbReference type="Proteomes" id="UP000236333">
    <property type="component" value="Unassembled WGS sequence"/>
</dbReference>
<keyword evidence="1" id="KW-0677">Repeat</keyword>
<dbReference type="SMART" id="SM00248">
    <property type="entry name" value="ANK"/>
    <property type="match status" value="8"/>
</dbReference>
<evidence type="ECO:0000256" key="2">
    <source>
        <dbReference type="ARBA" id="ARBA00023043"/>
    </source>
</evidence>
<dbReference type="Pfam" id="PF13637">
    <property type="entry name" value="Ank_4"/>
    <property type="match status" value="1"/>
</dbReference>
<feature type="compositionally biased region" description="Acidic residues" evidence="4">
    <location>
        <begin position="501"/>
        <end position="526"/>
    </location>
</feature>
<feature type="region of interest" description="Disordered" evidence="4">
    <location>
        <begin position="1"/>
        <end position="68"/>
    </location>
</feature>
<dbReference type="PROSITE" id="PS50088">
    <property type="entry name" value="ANK_REPEAT"/>
    <property type="match status" value="7"/>
</dbReference>
<dbReference type="Pfam" id="PF12796">
    <property type="entry name" value="Ank_2"/>
    <property type="match status" value="2"/>
</dbReference>
<dbReference type="PRINTS" id="PR01415">
    <property type="entry name" value="ANKYRIN"/>
</dbReference>
<evidence type="ECO:0000313" key="5">
    <source>
        <dbReference type="EMBL" id="PNH06640.1"/>
    </source>
</evidence>
<dbReference type="InterPro" id="IPR036770">
    <property type="entry name" value="Ankyrin_rpt-contain_sf"/>
</dbReference>
<reference evidence="5 6" key="1">
    <citation type="journal article" date="2017" name="Mol. Biol. Evol.">
        <title>The 4-celled Tetrabaena socialis nuclear genome reveals the essential components for genetic control of cell number at the origin of multicellularity in the volvocine lineage.</title>
        <authorList>
            <person name="Featherston J."/>
            <person name="Arakaki Y."/>
            <person name="Hanschen E.R."/>
            <person name="Ferris P.J."/>
            <person name="Michod R.E."/>
            <person name="Olson B.J.S.C."/>
            <person name="Nozaki H."/>
            <person name="Durand P.M."/>
        </authorList>
    </citation>
    <scope>NUCLEOTIDE SEQUENCE [LARGE SCALE GENOMIC DNA]</scope>
    <source>
        <strain evidence="5 6">NIES-571</strain>
    </source>
</reference>
<evidence type="ECO:0000256" key="1">
    <source>
        <dbReference type="ARBA" id="ARBA00022737"/>
    </source>
</evidence>
<dbReference type="PANTHER" id="PTHR24171">
    <property type="entry name" value="ANKYRIN REPEAT DOMAIN-CONTAINING PROTEIN 39-RELATED"/>
    <property type="match status" value="1"/>
</dbReference>
<proteinExistence type="predicted"/>
<accession>A0A2J8A296</accession>
<feature type="repeat" description="ANK" evidence="3">
    <location>
        <begin position="216"/>
        <end position="248"/>
    </location>
</feature>
<feature type="repeat" description="ANK" evidence="3">
    <location>
        <begin position="407"/>
        <end position="439"/>
    </location>
</feature>
<dbReference type="InterPro" id="IPR002110">
    <property type="entry name" value="Ankyrin_rpt"/>
</dbReference>
<dbReference type="AlphaFoldDB" id="A0A2J8A296"/>
<dbReference type="EMBL" id="PGGS01000223">
    <property type="protein sequence ID" value="PNH06640.1"/>
    <property type="molecule type" value="Genomic_DNA"/>
</dbReference>
<evidence type="ECO:0000256" key="4">
    <source>
        <dbReference type="SAM" id="MobiDB-lite"/>
    </source>
</evidence>
<dbReference type="OrthoDB" id="548600at2759"/>
<feature type="repeat" description="ANK" evidence="3">
    <location>
        <begin position="282"/>
        <end position="314"/>
    </location>
</feature>
<evidence type="ECO:0000313" key="6">
    <source>
        <dbReference type="Proteomes" id="UP000236333"/>
    </source>
</evidence>
<dbReference type="PROSITE" id="PS50297">
    <property type="entry name" value="ANK_REP_REGION"/>
    <property type="match status" value="7"/>
</dbReference>
<name>A0A2J8A296_9CHLO</name>
<comment type="caution">
    <text evidence="5">The sequence shown here is derived from an EMBL/GenBank/DDBJ whole genome shotgun (WGS) entry which is preliminary data.</text>
</comment>
<gene>
    <name evidence="5" type="ORF">TSOC_006939</name>
</gene>
<dbReference type="Pfam" id="PF00023">
    <property type="entry name" value="Ank"/>
    <property type="match status" value="1"/>
</dbReference>
<sequence length="526" mass="55149">MFLTRACPAPGLTTPRTAPRPLRRIAPPYAASSGLCGPRSSGRPSSSRVRAQVGPSAVAGGGDAPGASRREDRMLELMTAAFAAAAKAQQASSGLRTDLSYLTLLRAVLAVAVQGAELAELAARVQVLEAAAMQQQASAHELGLRVRELEAREAAVQAAAADAYPQAAVAAREQLEPAKVQQFGYTALLYASEVGATQMVEALLRAGADVAVEDKAGQTALHVASQGGHTEAVEALVRAGADMDAKDGEGQTALHRASQEGNTEVVEALLRAGADAEAKDDAGQTALHLACNEGHTEAVEALLQAGADRRAKDNGLRVRELEAREAAVQAAAADAYPQAAVAAREQLEPAKVQQDKHAKRMDLAVRYAESEDEIALVGAARDSDLPEVERLLSKPAINPNVQARDWEGQTALHAASQWGNTEVVEALLQAGADAEAKDDAGQTALHLACNEGHTEAVEALLHAGADRRAKDNDSQTPLHLASQEGHVEVMKALLRAVADTAAEDEDEDEDDEDLTDDEEEERPAQA</sequence>
<feature type="repeat" description="ANK" evidence="3">
    <location>
        <begin position="249"/>
        <end position="281"/>
    </location>
</feature>
<feature type="repeat" description="ANK" evidence="3">
    <location>
        <begin position="183"/>
        <end position="215"/>
    </location>
</feature>
<keyword evidence="2 3" id="KW-0040">ANK repeat</keyword>
<dbReference type="Gene3D" id="1.25.40.20">
    <property type="entry name" value="Ankyrin repeat-containing domain"/>
    <property type="match status" value="5"/>
</dbReference>
<feature type="region of interest" description="Disordered" evidence="4">
    <location>
        <begin position="496"/>
        <end position="526"/>
    </location>
</feature>
<organism evidence="5 6">
    <name type="scientific">Tetrabaena socialis</name>
    <dbReference type="NCBI Taxonomy" id="47790"/>
    <lineage>
        <taxon>Eukaryota</taxon>
        <taxon>Viridiplantae</taxon>
        <taxon>Chlorophyta</taxon>
        <taxon>core chlorophytes</taxon>
        <taxon>Chlorophyceae</taxon>
        <taxon>CS clade</taxon>
        <taxon>Chlamydomonadales</taxon>
        <taxon>Tetrabaenaceae</taxon>
        <taxon>Tetrabaena</taxon>
    </lineage>
</organism>
<dbReference type="SUPFAM" id="SSF48403">
    <property type="entry name" value="Ankyrin repeat"/>
    <property type="match status" value="2"/>
</dbReference>